<dbReference type="InterPro" id="IPR020904">
    <property type="entry name" value="Sc_DH/Rdtase_CS"/>
</dbReference>
<organism evidence="2 3">
    <name type="scientific">Pontibacter indicus</name>
    <dbReference type="NCBI Taxonomy" id="1317125"/>
    <lineage>
        <taxon>Bacteria</taxon>
        <taxon>Pseudomonadati</taxon>
        <taxon>Bacteroidota</taxon>
        <taxon>Cytophagia</taxon>
        <taxon>Cytophagales</taxon>
        <taxon>Hymenobacteraceae</taxon>
        <taxon>Pontibacter</taxon>
    </lineage>
</organism>
<gene>
    <name evidence="2" type="ORF">SAMN05444128_3231</name>
</gene>
<dbReference type="Pfam" id="PF13561">
    <property type="entry name" value="adh_short_C2"/>
    <property type="match status" value="1"/>
</dbReference>
<evidence type="ECO:0000313" key="3">
    <source>
        <dbReference type="Proteomes" id="UP000187181"/>
    </source>
</evidence>
<keyword evidence="3" id="KW-1185">Reference proteome</keyword>
<dbReference type="GO" id="GO:0032787">
    <property type="term" value="P:monocarboxylic acid metabolic process"/>
    <property type="evidence" value="ECO:0007669"/>
    <property type="project" value="UniProtKB-ARBA"/>
</dbReference>
<dbReference type="PANTHER" id="PTHR42879:SF2">
    <property type="entry name" value="3-OXOACYL-[ACYL-CARRIER-PROTEIN] REDUCTASE FABG"/>
    <property type="match status" value="1"/>
</dbReference>
<dbReference type="InterPro" id="IPR036291">
    <property type="entry name" value="NAD(P)-bd_dom_sf"/>
</dbReference>
<dbReference type="Gene3D" id="3.40.50.720">
    <property type="entry name" value="NAD(P)-binding Rossmann-like Domain"/>
    <property type="match status" value="1"/>
</dbReference>
<dbReference type="EMBL" id="FTPP01000003">
    <property type="protein sequence ID" value="SIT93819.1"/>
    <property type="molecule type" value="Genomic_DNA"/>
</dbReference>
<dbReference type="InterPro" id="IPR002347">
    <property type="entry name" value="SDR_fam"/>
</dbReference>
<comment type="similarity">
    <text evidence="1">Belongs to the short-chain dehydrogenases/reductases (SDR) family.</text>
</comment>
<name>A0A1R3XPI0_9BACT</name>
<dbReference type="SUPFAM" id="SSF51735">
    <property type="entry name" value="NAD(P)-binding Rossmann-fold domains"/>
    <property type="match status" value="1"/>
</dbReference>
<dbReference type="PRINTS" id="PR00080">
    <property type="entry name" value="SDRFAMILY"/>
</dbReference>
<protein>
    <submittedName>
        <fullName evidence="2">Acetoacetyl-CoA reductase/3-oxoacyl-[acyl-carrier protein] reductase</fullName>
    </submittedName>
</protein>
<dbReference type="PRINTS" id="PR00081">
    <property type="entry name" value="GDHRDH"/>
</dbReference>
<evidence type="ECO:0000313" key="2">
    <source>
        <dbReference type="EMBL" id="SIT93819.1"/>
    </source>
</evidence>
<accession>A0A1R3XPI0</accession>
<evidence type="ECO:0000256" key="1">
    <source>
        <dbReference type="ARBA" id="ARBA00006484"/>
    </source>
</evidence>
<reference evidence="3" key="1">
    <citation type="submission" date="2017-01" db="EMBL/GenBank/DDBJ databases">
        <authorList>
            <person name="Varghese N."/>
            <person name="Submissions S."/>
        </authorList>
    </citation>
    <scope>NUCLEOTIDE SEQUENCE [LARGE SCALE GENOMIC DNA]</scope>
    <source>
        <strain evidence="3">LP100</strain>
    </source>
</reference>
<dbReference type="AlphaFoldDB" id="A0A1R3XPI0"/>
<dbReference type="PROSITE" id="PS00061">
    <property type="entry name" value="ADH_SHORT"/>
    <property type="match status" value="1"/>
</dbReference>
<proteinExistence type="inferred from homology"/>
<dbReference type="Proteomes" id="UP000187181">
    <property type="component" value="Unassembled WGS sequence"/>
</dbReference>
<dbReference type="PANTHER" id="PTHR42879">
    <property type="entry name" value="3-OXOACYL-(ACYL-CARRIER-PROTEIN) REDUCTASE"/>
    <property type="match status" value="1"/>
</dbReference>
<sequence>MGLYKTTEPESIHGEYYQLDISNEEEVAKFYEANKGKLKDIVLINAAGISYNAFGHKADIDAWSEVIKTNLIGLFNLTRLVLPIMRTDSYGRIINFSSVVAQLGVPGTSAYATSKAGLWGMSKALAVENGSKNVTINNINLGYFNIGMIEQVPGNMLENILQKIPAGRLGSPEEIYSTVDFIINTPYLNGASIDLNGGML</sequence>
<dbReference type="InterPro" id="IPR050259">
    <property type="entry name" value="SDR"/>
</dbReference>
<dbReference type="STRING" id="1317125.SAMN05444128_3231"/>